<dbReference type="GO" id="GO:0006338">
    <property type="term" value="P:chromatin remodeling"/>
    <property type="evidence" value="ECO:0007669"/>
    <property type="project" value="EnsemblFungi"/>
</dbReference>
<comment type="function">
    <text evidence="3">Component of the SWR1 complex which mediates the ATP-dependent exchange of histone H2A for the H2A variant HZT1 leading to transcriptional regulation of selected genes by chromatin remodeling. Involved in chromosome stability.</text>
</comment>
<evidence type="ECO:0000256" key="4">
    <source>
        <dbReference type="SAM" id="MobiDB-lite"/>
    </source>
</evidence>
<dbReference type="PANTHER" id="PTHR48407">
    <property type="entry name" value="CRANIOFACIAL DEVELOPMENT PROTEIN 1"/>
    <property type="match status" value="1"/>
</dbReference>
<dbReference type="GO" id="GO:0000812">
    <property type="term" value="C:Swr1 complex"/>
    <property type="evidence" value="ECO:0007669"/>
    <property type="project" value="EnsemblFungi"/>
</dbReference>
<comment type="similarity">
    <text evidence="1">Belongs to the SWC5 family.</text>
</comment>
<evidence type="ECO:0000256" key="3">
    <source>
        <dbReference type="ARBA" id="ARBA00025222"/>
    </source>
</evidence>
<dbReference type="GeneID" id="30203554"/>
<dbReference type="RefSeq" id="XP_019038965.1">
    <property type="nucleotide sequence ID" value="XM_019186308.1"/>
</dbReference>
<feature type="compositionally biased region" description="Low complexity" evidence="4">
    <location>
        <begin position="131"/>
        <end position="142"/>
    </location>
</feature>
<sequence>MSQELAEKKEQEEEYIEEEDEDFDPENAQDDNFSSDDEEEVKPTKKQKKNDKNGGDDYDLSTEKEVKSANYDRIESAEGGLIKTRTQRALEEQQAKQYKTVSGVKSNVDIDDVWKNLQAQSKERLKYRYGSSSPSPSQTPQQLNSNEKIKIKRRYEFAGEIVVEDKWVDRESAEAREYLNSVKNNPNEKVETQEGDDKPKEQKSNDVGKKLRVKRKRPPLLEGIISGAIKPKFNTLEKSKLDFAQFVDKEGIDDELRQHNKNGYLEKQDFLSRVEFFKDTQIKEMRKKELANQSK</sequence>
<dbReference type="PANTHER" id="PTHR48407:SF1">
    <property type="entry name" value="CRANIOFACIAL DEVELOPMENT PROTEIN 1"/>
    <property type="match status" value="1"/>
</dbReference>
<dbReference type="Pfam" id="PF07572">
    <property type="entry name" value="BCNT"/>
    <property type="match status" value="1"/>
</dbReference>
<evidence type="ECO:0000313" key="6">
    <source>
        <dbReference type="EMBL" id="ODQ59758.1"/>
    </source>
</evidence>
<dbReference type="InterPro" id="IPR011421">
    <property type="entry name" value="BCNT-C"/>
</dbReference>
<feature type="compositionally biased region" description="Basic and acidic residues" evidence="4">
    <location>
        <begin position="50"/>
        <end position="76"/>
    </location>
</feature>
<dbReference type="InterPro" id="IPR027124">
    <property type="entry name" value="Swc5/CFDP1/2"/>
</dbReference>
<protein>
    <recommendedName>
        <fullName evidence="2">SWR1-complex protein 5</fullName>
    </recommendedName>
</protein>
<gene>
    <name evidence="6" type="ORF">WICANDRAFT_91646</name>
</gene>
<dbReference type="PROSITE" id="PS51279">
    <property type="entry name" value="BCNT_C"/>
    <property type="match status" value="1"/>
</dbReference>
<evidence type="ECO:0000256" key="1">
    <source>
        <dbReference type="ARBA" id="ARBA00010465"/>
    </source>
</evidence>
<dbReference type="OrthoDB" id="445677at2759"/>
<organism evidence="6 7">
    <name type="scientific">Wickerhamomyces anomalus (strain ATCC 58044 / CBS 1984 / NCYC 433 / NRRL Y-366-8)</name>
    <name type="common">Yeast</name>
    <name type="synonym">Hansenula anomala</name>
    <dbReference type="NCBI Taxonomy" id="683960"/>
    <lineage>
        <taxon>Eukaryota</taxon>
        <taxon>Fungi</taxon>
        <taxon>Dikarya</taxon>
        <taxon>Ascomycota</taxon>
        <taxon>Saccharomycotina</taxon>
        <taxon>Saccharomycetes</taxon>
        <taxon>Phaffomycetales</taxon>
        <taxon>Wickerhamomycetaceae</taxon>
        <taxon>Wickerhamomyces</taxon>
    </lineage>
</organism>
<feature type="region of interest" description="Disordered" evidence="4">
    <location>
        <begin position="125"/>
        <end position="148"/>
    </location>
</feature>
<dbReference type="STRING" id="683960.A0A1E3P366"/>
<dbReference type="Proteomes" id="UP000094112">
    <property type="component" value="Unassembled WGS sequence"/>
</dbReference>
<evidence type="ECO:0000259" key="5">
    <source>
        <dbReference type="PROSITE" id="PS51279"/>
    </source>
</evidence>
<feature type="region of interest" description="Disordered" evidence="4">
    <location>
        <begin position="178"/>
        <end position="213"/>
    </location>
</feature>
<dbReference type="GO" id="GO:0005829">
    <property type="term" value="C:cytosol"/>
    <property type="evidence" value="ECO:0007669"/>
    <property type="project" value="EnsemblFungi"/>
</dbReference>
<keyword evidence="7" id="KW-1185">Reference proteome</keyword>
<feature type="compositionally biased region" description="Acidic residues" evidence="4">
    <location>
        <begin position="12"/>
        <end position="40"/>
    </location>
</feature>
<feature type="compositionally biased region" description="Basic and acidic residues" evidence="4">
    <location>
        <begin position="186"/>
        <end position="209"/>
    </location>
</feature>
<feature type="compositionally biased region" description="Basic and acidic residues" evidence="4">
    <location>
        <begin position="1"/>
        <end position="11"/>
    </location>
</feature>
<name>A0A1E3P366_WICAA</name>
<evidence type="ECO:0000256" key="2">
    <source>
        <dbReference type="ARBA" id="ARBA00019138"/>
    </source>
</evidence>
<accession>A0A1E3P366</accession>
<dbReference type="EMBL" id="KV454210">
    <property type="protein sequence ID" value="ODQ59758.1"/>
    <property type="molecule type" value="Genomic_DNA"/>
</dbReference>
<proteinExistence type="inferred from homology"/>
<feature type="region of interest" description="Disordered" evidence="4">
    <location>
        <begin position="1"/>
        <end position="80"/>
    </location>
</feature>
<feature type="domain" description="BCNT-C" evidence="5">
    <location>
        <begin position="215"/>
        <end position="292"/>
    </location>
</feature>
<reference evidence="6 7" key="1">
    <citation type="journal article" date="2016" name="Proc. Natl. Acad. Sci. U.S.A.">
        <title>Comparative genomics of biotechnologically important yeasts.</title>
        <authorList>
            <person name="Riley R."/>
            <person name="Haridas S."/>
            <person name="Wolfe K.H."/>
            <person name="Lopes M.R."/>
            <person name="Hittinger C.T."/>
            <person name="Goeker M."/>
            <person name="Salamov A.A."/>
            <person name="Wisecaver J.H."/>
            <person name="Long T.M."/>
            <person name="Calvey C.H."/>
            <person name="Aerts A.L."/>
            <person name="Barry K.W."/>
            <person name="Choi C."/>
            <person name="Clum A."/>
            <person name="Coughlan A.Y."/>
            <person name="Deshpande S."/>
            <person name="Douglass A.P."/>
            <person name="Hanson S.J."/>
            <person name="Klenk H.-P."/>
            <person name="LaButti K.M."/>
            <person name="Lapidus A."/>
            <person name="Lindquist E.A."/>
            <person name="Lipzen A.M."/>
            <person name="Meier-Kolthoff J.P."/>
            <person name="Ohm R.A."/>
            <person name="Otillar R.P."/>
            <person name="Pangilinan J.L."/>
            <person name="Peng Y."/>
            <person name="Rokas A."/>
            <person name="Rosa C.A."/>
            <person name="Scheuner C."/>
            <person name="Sibirny A.A."/>
            <person name="Slot J.C."/>
            <person name="Stielow J.B."/>
            <person name="Sun H."/>
            <person name="Kurtzman C.P."/>
            <person name="Blackwell M."/>
            <person name="Grigoriev I.V."/>
            <person name="Jeffries T.W."/>
        </authorList>
    </citation>
    <scope>NUCLEOTIDE SEQUENCE [LARGE SCALE GENOMIC DNA]</scope>
    <source>
        <strain evidence="7">ATCC 58044 / CBS 1984 / NCYC 433 / NRRL Y-366-8</strain>
    </source>
</reference>
<evidence type="ECO:0000313" key="7">
    <source>
        <dbReference type="Proteomes" id="UP000094112"/>
    </source>
</evidence>
<dbReference type="AlphaFoldDB" id="A0A1E3P366"/>